<keyword evidence="9" id="KW-0698">rRNA processing</keyword>
<dbReference type="GO" id="GO:0008270">
    <property type="term" value="F:zinc ion binding"/>
    <property type="evidence" value="ECO:0007669"/>
    <property type="project" value="InterPro"/>
</dbReference>
<dbReference type="NCBIfam" id="TIGR00649">
    <property type="entry name" value="MG423"/>
    <property type="match status" value="1"/>
</dbReference>
<dbReference type="HAMAP" id="MF_01491">
    <property type="entry name" value="RNase_J_bact"/>
    <property type="match status" value="1"/>
</dbReference>
<evidence type="ECO:0000256" key="4">
    <source>
        <dbReference type="ARBA" id="ARBA00022759"/>
    </source>
</evidence>
<dbReference type="InterPro" id="IPR041636">
    <property type="entry name" value="RNase_J_C"/>
</dbReference>
<keyword evidence="12" id="KW-0106">Calcium</keyword>
<dbReference type="eggNOG" id="COG0595">
    <property type="taxonomic scope" value="Bacteria"/>
</dbReference>
<comment type="function">
    <text evidence="9">An RNase that has 5'-3' exonuclease and possibly endonuclease activity. Involved in maturation of rRNA and in some organisms also mRNA maturation and/or decay.</text>
</comment>
<sequence length="638" mass="70257">MSQPIKNQNKPIIKKKQPMSNNESQSNLRIIPLGGLHEIGKNTCIIEYEEEMILLDAGIGFPDEGMHGINVVLPDMTYLRENQHKIKGMIVTHGHEDHIGGIVYHLKQFEIPVIYGPRLALALLQNKLEEAGIADQTILKPVLPRETVKLGSAFSVEFIRNTHSIADSCCVAMTTPLGVVIHTGDFKVDHTPVDGEHFDFHRLAEYGEKGVLCLLSDSTNAESPGHTPSEESVRPNLDRVFAEAEGRLFLTTFASSVHRVSIILDLAQKHNRVVGVVGRSMLNVIAHARNLGYIKCPDDLFVPLKELNKIPDERVVILTTGSQGETMAALTRISKGEHRQVRIKPNDTVVFSANPIPGNTIAVVNTIDRLMMIGAKVIYGRQLGIHVSGHGSQEDHKLMLALTKPKFFVPFHGEHRMLVKHAGMAHQMGIPKENMVIINNGDVVELSRDRIQVTDQVQSGIELVDHSGIVHKDIMSERQQLALDGLITVAVAVGSNGEVLAQPEVNLRGVVSPLAPAKITDLIVRSVEQTIEKYWGNLATNGNGKPIDTDIDWTGLKVEIETGLKRMLRRELKSQPTTVCLLQTPRGKQVKAKSNGKLPQPVKSNSSDNNGNGNGNGVEVKQDFRGRRRRRRSASVSS</sequence>
<dbReference type="STRING" id="13035.Dacsa_2346"/>
<proteinExistence type="inferred from homology"/>
<dbReference type="InterPro" id="IPR001587">
    <property type="entry name" value="RNase_J_CS"/>
</dbReference>
<dbReference type="CDD" id="cd07714">
    <property type="entry name" value="RNaseJ_MBL-fold"/>
    <property type="match status" value="1"/>
</dbReference>
<dbReference type="GO" id="GO:0003723">
    <property type="term" value="F:RNA binding"/>
    <property type="evidence" value="ECO:0007669"/>
    <property type="project" value="UniProtKB-UniRule"/>
</dbReference>
<dbReference type="Pfam" id="PF17770">
    <property type="entry name" value="RNase_J_C"/>
    <property type="match status" value="1"/>
</dbReference>
<evidence type="ECO:0000256" key="13">
    <source>
        <dbReference type="SAM" id="MobiDB-lite"/>
    </source>
</evidence>
<evidence type="ECO:0000256" key="2">
    <source>
        <dbReference type="ARBA" id="ARBA00022722"/>
    </source>
</evidence>
<protein>
    <recommendedName>
        <fullName evidence="9">Ribonuclease J</fullName>
        <shortName evidence="9">RNase J</shortName>
        <ecNumber evidence="9">3.1.-.-</ecNumber>
    </recommendedName>
</protein>
<dbReference type="KEGG" id="dsl:Dacsa_2346"/>
<keyword evidence="7 9" id="KW-0269">Exonuclease</keyword>
<feature type="binding site" evidence="12">
    <location>
        <position position="163"/>
    </location>
    <ligand>
        <name>Zn(2+)</name>
        <dbReference type="ChEBI" id="CHEBI:29105"/>
        <label>1</label>
        <note>catalytic</note>
    </ligand>
</feature>
<feature type="compositionally biased region" description="Basic residues" evidence="13">
    <location>
        <begin position="626"/>
        <end position="638"/>
    </location>
</feature>
<keyword evidence="3 12" id="KW-0479">Metal-binding</keyword>
<dbReference type="PANTHER" id="PTHR43694">
    <property type="entry name" value="RIBONUCLEASE J"/>
    <property type="match status" value="1"/>
</dbReference>
<dbReference type="Pfam" id="PF00753">
    <property type="entry name" value="Lactamase_B"/>
    <property type="match status" value="1"/>
</dbReference>
<dbReference type="SUPFAM" id="SSF56281">
    <property type="entry name" value="Metallo-hydrolase/oxidoreductase"/>
    <property type="match status" value="1"/>
</dbReference>
<evidence type="ECO:0000256" key="7">
    <source>
        <dbReference type="ARBA" id="ARBA00022839"/>
    </source>
</evidence>
<evidence type="ECO:0000259" key="14">
    <source>
        <dbReference type="SMART" id="SM00849"/>
    </source>
</evidence>
<organism evidence="15 16">
    <name type="scientific">Dactylococcopsis salina (strain PCC 8305)</name>
    <name type="common">Myxobactron salinum</name>
    <dbReference type="NCBI Taxonomy" id="13035"/>
    <lineage>
        <taxon>Bacteria</taxon>
        <taxon>Bacillati</taxon>
        <taxon>Cyanobacteriota</taxon>
        <taxon>Cyanophyceae</taxon>
        <taxon>Nodosilineales</taxon>
        <taxon>Cymatolegaceae</taxon>
        <taxon>Dactylococcopsis</taxon>
    </lineage>
</organism>
<evidence type="ECO:0000256" key="1">
    <source>
        <dbReference type="ARBA" id="ARBA00022490"/>
    </source>
</evidence>
<dbReference type="GO" id="GO:0005737">
    <property type="term" value="C:cytoplasm"/>
    <property type="evidence" value="ECO:0007669"/>
    <property type="project" value="UniProtKB-SubCell"/>
</dbReference>
<gene>
    <name evidence="9" type="primary">rnj</name>
    <name evidence="15" type="ORF">Dacsa_2346</name>
</gene>
<dbReference type="InterPro" id="IPR042173">
    <property type="entry name" value="RNase_J_2"/>
</dbReference>
<dbReference type="GO" id="GO:0004521">
    <property type="term" value="F:RNA endonuclease activity"/>
    <property type="evidence" value="ECO:0007669"/>
    <property type="project" value="UniProtKB-UniRule"/>
</dbReference>
<dbReference type="PIRSF" id="PIRSF004803">
    <property type="entry name" value="RnjA"/>
    <property type="match status" value="1"/>
</dbReference>
<dbReference type="PANTHER" id="PTHR43694:SF1">
    <property type="entry name" value="RIBONUCLEASE J"/>
    <property type="match status" value="1"/>
</dbReference>
<comment type="subcellular location">
    <subcellularLocation>
        <location evidence="9">Cytoplasm</location>
    </subcellularLocation>
</comment>
<dbReference type="Pfam" id="PF07521">
    <property type="entry name" value="RMMBL"/>
    <property type="match status" value="1"/>
</dbReference>
<evidence type="ECO:0000256" key="10">
    <source>
        <dbReference type="PIRSR" id="PIRSR004803-1"/>
    </source>
</evidence>
<dbReference type="Gene3D" id="3.60.15.10">
    <property type="entry name" value="Ribonuclease Z/Hydroxyacylglutathione hydrolase-like"/>
    <property type="match status" value="1"/>
</dbReference>
<keyword evidence="16" id="KW-1185">Reference proteome</keyword>
<dbReference type="InterPro" id="IPR030854">
    <property type="entry name" value="RNase_J_bac"/>
</dbReference>
<dbReference type="InterPro" id="IPR011108">
    <property type="entry name" value="RMMBL"/>
</dbReference>
<feature type="domain" description="Metallo-beta-lactamase" evidence="14">
    <location>
        <begin position="40"/>
        <end position="237"/>
    </location>
</feature>
<evidence type="ECO:0000256" key="11">
    <source>
        <dbReference type="PIRSR" id="PIRSR004803-2"/>
    </source>
</evidence>
<accession>K9YWR9</accession>
<feature type="binding site" evidence="12">
    <location>
        <position position="412"/>
    </location>
    <ligand>
        <name>Zn(2+)</name>
        <dbReference type="ChEBI" id="CHEBI:29105"/>
        <label>1</label>
        <note>catalytic</note>
    </ligand>
</feature>
<evidence type="ECO:0000256" key="3">
    <source>
        <dbReference type="ARBA" id="ARBA00022723"/>
    </source>
</evidence>
<evidence type="ECO:0000256" key="8">
    <source>
        <dbReference type="ARBA" id="ARBA00022884"/>
    </source>
</evidence>
<evidence type="ECO:0000256" key="6">
    <source>
        <dbReference type="ARBA" id="ARBA00022833"/>
    </source>
</evidence>
<dbReference type="GO" id="GO:0004534">
    <property type="term" value="F:5'-3' RNA exonuclease activity"/>
    <property type="evidence" value="ECO:0007669"/>
    <property type="project" value="UniProtKB-UniRule"/>
</dbReference>
<comment type="subunit">
    <text evidence="9">Homodimer, may be a subunit of the RNA degradosome.</text>
</comment>
<dbReference type="PATRIC" id="fig|13035.3.peg.2663"/>
<dbReference type="AlphaFoldDB" id="K9YWR9"/>
<feature type="binding site" evidence="12">
    <location>
        <position position="185"/>
    </location>
    <ligand>
        <name>Zn(2+)</name>
        <dbReference type="ChEBI" id="CHEBI:29105"/>
        <label>1</label>
        <note>catalytic</note>
    </ligand>
</feature>
<evidence type="ECO:0000256" key="9">
    <source>
        <dbReference type="HAMAP-Rule" id="MF_01491"/>
    </source>
</evidence>
<comment type="similarity">
    <text evidence="9">Belongs to the metallo-beta-lactamase superfamily. RNA-metabolizing metallo-beta-lactamase-like family. Bacterial RNase J subfamily.</text>
</comment>
<dbReference type="Pfam" id="PF22505">
    <property type="entry name" value="RNase_J_b_CASP"/>
    <property type="match status" value="1"/>
</dbReference>
<comment type="cofactor">
    <cofactor evidence="12">
        <name>Zn(2+)</name>
        <dbReference type="ChEBI" id="CHEBI:29105"/>
    </cofactor>
    <text evidence="12">Binds 2 Zn(2+) ions per subunit. It is not clear if Zn(2+) or Mg(2+) is physiologically important.</text>
</comment>
<feature type="binding site" evidence="12">
    <location>
        <position position="68"/>
    </location>
    <ligand>
        <name>Ca(2+)</name>
        <dbReference type="ChEBI" id="CHEBI:29108"/>
    </ligand>
</feature>
<name>K9YWR9_DACS8</name>
<dbReference type="EC" id="3.1.-.-" evidence="9"/>
<feature type="region of interest" description="Disordered" evidence="13">
    <location>
        <begin position="585"/>
        <end position="638"/>
    </location>
</feature>
<feature type="binding site" evidence="12">
    <location>
        <position position="97"/>
    </location>
    <ligand>
        <name>Zn(2+)</name>
        <dbReference type="ChEBI" id="CHEBI:29105"/>
        <label>1</label>
        <note>catalytic</note>
    </ligand>
</feature>
<feature type="binding site" evidence="12">
    <location>
        <position position="465"/>
    </location>
    <ligand>
        <name>Ca(2+)</name>
        <dbReference type="ChEBI" id="CHEBI:29108"/>
    </ligand>
</feature>
<feature type="compositionally biased region" description="Low complexity" evidence="13">
    <location>
        <begin position="1"/>
        <end position="11"/>
    </location>
</feature>
<dbReference type="Gene3D" id="3.10.20.580">
    <property type="match status" value="1"/>
</dbReference>
<comment type="cofactor">
    <cofactor evidence="12">
        <name>Ca(2+)</name>
        <dbReference type="ChEBI" id="CHEBI:29108"/>
    </cofactor>
    <text evidence="12">Binds 1 Ca(2+) cation per subunit. Seen in 1 crystal structure, it is not clear if it is physiologically important.</text>
</comment>
<feature type="binding site" evidence="12">
    <location>
        <position position="98"/>
    </location>
    <ligand>
        <name>Zn(2+)</name>
        <dbReference type="ChEBI" id="CHEBI:29105"/>
        <label>1</label>
        <note>catalytic</note>
    </ligand>
</feature>
<keyword evidence="2 9" id="KW-0540">Nuclease</keyword>
<evidence type="ECO:0000313" key="16">
    <source>
        <dbReference type="Proteomes" id="UP000010482"/>
    </source>
</evidence>
<keyword evidence="8 9" id="KW-0694">RNA-binding</keyword>
<dbReference type="InterPro" id="IPR055132">
    <property type="entry name" value="RNase_J_b_CASP"/>
</dbReference>
<dbReference type="InterPro" id="IPR036866">
    <property type="entry name" value="RibonucZ/Hydroxyglut_hydro"/>
</dbReference>
<dbReference type="InterPro" id="IPR001279">
    <property type="entry name" value="Metallo-B-lactamas"/>
</dbReference>
<feature type="active site" description="Proton donor" evidence="10">
    <location>
        <position position="217"/>
    </location>
</feature>
<keyword evidence="1 9" id="KW-0963">Cytoplasm</keyword>
<dbReference type="Proteomes" id="UP000010482">
    <property type="component" value="Chromosome"/>
</dbReference>
<dbReference type="GO" id="GO:0006364">
    <property type="term" value="P:rRNA processing"/>
    <property type="evidence" value="ECO:0007669"/>
    <property type="project" value="UniProtKB-UniRule"/>
</dbReference>
<feature type="active site" description="Proton acceptor" evidence="10">
    <location>
        <position position="390"/>
    </location>
</feature>
<dbReference type="Gene3D" id="3.40.50.10710">
    <property type="entry name" value="Metallo-hydrolase/oxidoreductase"/>
    <property type="match status" value="1"/>
</dbReference>
<reference evidence="15" key="1">
    <citation type="submission" date="2012-04" db="EMBL/GenBank/DDBJ databases">
        <title>Finished genome of Dactylococcopsis salina PCC 8305.</title>
        <authorList>
            <consortium name="US DOE Joint Genome Institute"/>
            <person name="Gugger M."/>
            <person name="Coursin T."/>
            <person name="Rippka R."/>
            <person name="Tandeau De Marsac N."/>
            <person name="Huntemann M."/>
            <person name="Wei C.-L."/>
            <person name="Han J."/>
            <person name="Detter J.C."/>
            <person name="Han C."/>
            <person name="Tapia R."/>
            <person name="Daligault H."/>
            <person name="Chen A."/>
            <person name="Krypides N."/>
            <person name="Mavromatis K."/>
            <person name="Markowitz V."/>
            <person name="Szeto E."/>
            <person name="Ivanova N."/>
            <person name="Ovchinnikova G."/>
            <person name="Pagani I."/>
            <person name="Pati A."/>
            <person name="Goodwin L."/>
            <person name="Peters L."/>
            <person name="Pitluck S."/>
            <person name="Woyke T."/>
            <person name="Kerfeld C."/>
        </authorList>
    </citation>
    <scope>NUCLEOTIDE SEQUENCE [LARGE SCALE GENOMIC DNA]</scope>
    <source>
        <strain evidence="15">PCC 8305</strain>
    </source>
</reference>
<evidence type="ECO:0000313" key="15">
    <source>
        <dbReference type="EMBL" id="AFZ50957.1"/>
    </source>
</evidence>
<feature type="binding site" evidence="9 11">
    <location>
        <begin position="386"/>
        <end position="390"/>
    </location>
    <ligand>
        <name>substrate</name>
    </ligand>
</feature>
<dbReference type="HOGENOM" id="CLU_008727_3_1_3"/>
<evidence type="ECO:0000256" key="12">
    <source>
        <dbReference type="PIRSR" id="PIRSR004803-3"/>
    </source>
</evidence>
<keyword evidence="4 9" id="KW-0255">Endonuclease</keyword>
<dbReference type="PROSITE" id="PS01292">
    <property type="entry name" value="UPF0036"/>
    <property type="match status" value="1"/>
</dbReference>
<dbReference type="SMART" id="SM00849">
    <property type="entry name" value="Lactamase_B"/>
    <property type="match status" value="1"/>
</dbReference>
<dbReference type="EMBL" id="CP003944">
    <property type="protein sequence ID" value="AFZ50957.1"/>
    <property type="molecule type" value="Genomic_DNA"/>
</dbReference>
<evidence type="ECO:0000256" key="5">
    <source>
        <dbReference type="ARBA" id="ARBA00022801"/>
    </source>
</evidence>
<feature type="binding site" evidence="12">
    <location>
        <position position="93"/>
    </location>
    <ligand>
        <name>Zn(2+)</name>
        <dbReference type="ChEBI" id="CHEBI:29105"/>
        <label>1</label>
        <note>catalytic</note>
    </ligand>
</feature>
<feature type="binding site" evidence="12">
    <location>
        <position position="95"/>
    </location>
    <ligand>
        <name>Zn(2+)</name>
        <dbReference type="ChEBI" id="CHEBI:29105"/>
        <label>1</label>
        <note>catalytic</note>
    </ligand>
</feature>
<dbReference type="InterPro" id="IPR004613">
    <property type="entry name" value="RNase_J"/>
</dbReference>
<feature type="region of interest" description="Disordered" evidence="13">
    <location>
        <begin position="1"/>
        <end position="24"/>
    </location>
</feature>
<keyword evidence="6 12" id="KW-0862">Zinc</keyword>
<keyword evidence="5 9" id="KW-0378">Hydrolase</keyword>